<sequence>MKQIHVIGRPSRQEAAVIRRFILSPCLLEQFRRPSSNAPTHLSTENHYRSRGTLRMYCWCYYSGYHARTGRRWAGAFSRGCTADRSGKWCGCLSGLTAMRMSAWGSEHSLIAIRVLKHFGVQERRIRKVCSSMRCVACPRACEDRRLACSSRSLQLCDWGGKRRELSTKRRKWRTSGPQCSPYRP</sequence>
<comment type="caution">
    <text evidence="1">The sequence shown here is derived from an EMBL/GenBank/DDBJ whole genome shotgun (WGS) entry which is preliminary data.</text>
</comment>
<keyword evidence="2" id="KW-1185">Reference proteome</keyword>
<dbReference type="Proteomes" id="UP001295794">
    <property type="component" value="Unassembled WGS sequence"/>
</dbReference>
<protein>
    <submittedName>
        <fullName evidence="1">Uncharacterized protein</fullName>
    </submittedName>
</protein>
<accession>A0AAD2H5L6</accession>
<evidence type="ECO:0000313" key="2">
    <source>
        <dbReference type="Proteomes" id="UP001295794"/>
    </source>
</evidence>
<organism evidence="1 2">
    <name type="scientific">Mycena citricolor</name>
    <dbReference type="NCBI Taxonomy" id="2018698"/>
    <lineage>
        <taxon>Eukaryota</taxon>
        <taxon>Fungi</taxon>
        <taxon>Dikarya</taxon>
        <taxon>Basidiomycota</taxon>
        <taxon>Agaricomycotina</taxon>
        <taxon>Agaricomycetes</taxon>
        <taxon>Agaricomycetidae</taxon>
        <taxon>Agaricales</taxon>
        <taxon>Marasmiineae</taxon>
        <taxon>Mycenaceae</taxon>
        <taxon>Mycena</taxon>
    </lineage>
</organism>
<reference evidence="1" key="1">
    <citation type="submission" date="2023-11" db="EMBL/GenBank/DDBJ databases">
        <authorList>
            <person name="De Vega J J."/>
            <person name="De Vega J J."/>
        </authorList>
    </citation>
    <scope>NUCLEOTIDE SEQUENCE</scope>
</reference>
<gene>
    <name evidence="1" type="ORF">MYCIT1_LOCUS13341</name>
</gene>
<name>A0AAD2H5L6_9AGAR</name>
<evidence type="ECO:0000313" key="1">
    <source>
        <dbReference type="EMBL" id="CAK5269536.1"/>
    </source>
</evidence>
<dbReference type="AlphaFoldDB" id="A0AAD2H5L6"/>
<dbReference type="EMBL" id="CAVNYO010000149">
    <property type="protein sequence ID" value="CAK5269536.1"/>
    <property type="molecule type" value="Genomic_DNA"/>
</dbReference>
<proteinExistence type="predicted"/>